<dbReference type="OrthoDB" id="73842at2759"/>
<reference evidence="2 3" key="1">
    <citation type="journal article" date="2013" name="PLoS Genet.">
        <title>Distinctive expansion of potential virulence genes in the genome of the oomycete fish pathogen Saprolegnia parasitica.</title>
        <authorList>
            <person name="Jiang R.H."/>
            <person name="de Bruijn I."/>
            <person name="Haas B.J."/>
            <person name="Belmonte R."/>
            <person name="Lobach L."/>
            <person name="Christie J."/>
            <person name="van den Ackerveken G."/>
            <person name="Bottin A."/>
            <person name="Bulone V."/>
            <person name="Diaz-Moreno S.M."/>
            <person name="Dumas B."/>
            <person name="Fan L."/>
            <person name="Gaulin E."/>
            <person name="Govers F."/>
            <person name="Grenville-Briggs L.J."/>
            <person name="Horner N.R."/>
            <person name="Levin J.Z."/>
            <person name="Mammella M."/>
            <person name="Meijer H.J."/>
            <person name="Morris P."/>
            <person name="Nusbaum C."/>
            <person name="Oome S."/>
            <person name="Phillips A.J."/>
            <person name="van Rooyen D."/>
            <person name="Rzeszutek E."/>
            <person name="Saraiva M."/>
            <person name="Secombes C.J."/>
            <person name="Seidl M.F."/>
            <person name="Snel B."/>
            <person name="Stassen J.H."/>
            <person name="Sykes S."/>
            <person name="Tripathy S."/>
            <person name="van den Berg H."/>
            <person name="Vega-Arreguin J.C."/>
            <person name="Wawra S."/>
            <person name="Young S.K."/>
            <person name="Zeng Q."/>
            <person name="Dieguez-Uribeondo J."/>
            <person name="Russ C."/>
            <person name="Tyler B.M."/>
            <person name="van West P."/>
        </authorList>
    </citation>
    <scope>NUCLEOTIDE SEQUENCE [LARGE SCALE GENOMIC DNA]</scope>
    <source>
        <strain evidence="2 3">CBS 223.65</strain>
    </source>
</reference>
<dbReference type="EMBL" id="KK583237">
    <property type="protein sequence ID" value="KDO24895.1"/>
    <property type="molecule type" value="Genomic_DNA"/>
</dbReference>
<proteinExistence type="predicted"/>
<dbReference type="OMA" id="NAEMSIW"/>
<evidence type="ECO:0000256" key="1">
    <source>
        <dbReference type="SAM" id="MobiDB-lite"/>
    </source>
</evidence>
<organism evidence="2 3">
    <name type="scientific">Saprolegnia parasitica (strain CBS 223.65)</name>
    <dbReference type="NCBI Taxonomy" id="695850"/>
    <lineage>
        <taxon>Eukaryota</taxon>
        <taxon>Sar</taxon>
        <taxon>Stramenopiles</taxon>
        <taxon>Oomycota</taxon>
        <taxon>Saprolegniomycetes</taxon>
        <taxon>Saprolegniales</taxon>
        <taxon>Saprolegniaceae</taxon>
        <taxon>Saprolegnia</taxon>
    </lineage>
</organism>
<dbReference type="AlphaFoldDB" id="A0A067C6U9"/>
<evidence type="ECO:0008006" key="4">
    <source>
        <dbReference type="Google" id="ProtNLM"/>
    </source>
</evidence>
<dbReference type="Proteomes" id="UP000030745">
    <property type="component" value="Unassembled WGS sequence"/>
</dbReference>
<dbReference type="GeneID" id="24131696"/>
<sequence length="383" mass="43406">MAAMAGHDDIVGLYEDSSSSSGEISIEAVSAFLAPTVDFGDHTSSSDASPARKRPYQRPKQELDYLRIKHETLVQKLQLLQSQLATAEDTQPWKARAIEQAQSVQRSLQENARLKEMVTDQIQVIEALEKVLTKRPKFGTFPPADVAWKQAILSDTNREEDLEALLQHQYDKLNSEWIRYGLHDARDRRLHMRKAFVQSASEDASDDAIIFLGSKTVPLDFITMSNVVWAHKSNPVCDNSTVLQAFHPDLVYIREDIVLPDPSMPVLEARIAMRRYVETDRVVTVWRSIIDDKLHPHKDGHLICKREGWSVLHADADGSESNMQMCMRLHMPIIPHALQAIQPAVGTLTELLLQAAEVNRDRFGCTLHRAIENHKKMRTAHDD</sequence>
<dbReference type="STRING" id="695850.A0A067C6U9"/>
<gene>
    <name evidence="2" type="ORF">SPRG_09539</name>
</gene>
<dbReference type="VEuPathDB" id="FungiDB:SPRG_09539"/>
<protein>
    <recommendedName>
        <fullName evidence="4">START domain-containing protein</fullName>
    </recommendedName>
</protein>
<dbReference type="RefSeq" id="XP_012204355.1">
    <property type="nucleotide sequence ID" value="XM_012348965.1"/>
</dbReference>
<feature type="region of interest" description="Disordered" evidence="1">
    <location>
        <begin position="40"/>
        <end position="59"/>
    </location>
</feature>
<keyword evidence="3" id="KW-1185">Reference proteome</keyword>
<evidence type="ECO:0000313" key="2">
    <source>
        <dbReference type="EMBL" id="KDO24895.1"/>
    </source>
</evidence>
<accession>A0A067C6U9</accession>
<evidence type="ECO:0000313" key="3">
    <source>
        <dbReference type="Proteomes" id="UP000030745"/>
    </source>
</evidence>
<name>A0A067C6U9_SAPPC</name>
<dbReference type="KEGG" id="spar:SPRG_09539"/>